<reference evidence="9 10" key="1">
    <citation type="submission" date="2019-02" db="EMBL/GenBank/DDBJ databases">
        <title>Deep-cultivation of Planctomycetes and their phenomic and genomic characterization uncovers novel biology.</title>
        <authorList>
            <person name="Wiegand S."/>
            <person name="Jogler M."/>
            <person name="Boedeker C."/>
            <person name="Pinto D."/>
            <person name="Vollmers J."/>
            <person name="Rivas-Marin E."/>
            <person name="Kohn T."/>
            <person name="Peeters S.H."/>
            <person name="Heuer A."/>
            <person name="Rast P."/>
            <person name="Oberbeckmann S."/>
            <person name="Bunk B."/>
            <person name="Jeske O."/>
            <person name="Meyerdierks A."/>
            <person name="Storesund J.E."/>
            <person name="Kallscheuer N."/>
            <person name="Luecker S."/>
            <person name="Lage O.M."/>
            <person name="Pohl T."/>
            <person name="Merkel B.J."/>
            <person name="Hornburger P."/>
            <person name="Mueller R.-W."/>
            <person name="Bruemmer F."/>
            <person name="Labrenz M."/>
            <person name="Spormann A.M."/>
            <person name="Op Den Camp H."/>
            <person name="Overmann J."/>
            <person name="Amann R."/>
            <person name="Jetten M.S.M."/>
            <person name="Mascher T."/>
            <person name="Medema M.H."/>
            <person name="Devos D.P."/>
            <person name="Kaster A.-K."/>
            <person name="Ovreas L."/>
            <person name="Rohde M."/>
            <person name="Galperin M.Y."/>
            <person name="Jogler C."/>
        </authorList>
    </citation>
    <scope>NUCLEOTIDE SEQUENCE [LARGE SCALE GENOMIC DNA]</scope>
    <source>
        <strain evidence="9 10">CA85</strain>
    </source>
</reference>
<evidence type="ECO:0000259" key="8">
    <source>
        <dbReference type="Pfam" id="PF06271"/>
    </source>
</evidence>
<evidence type="ECO:0000256" key="4">
    <source>
        <dbReference type="ARBA" id="ARBA00022989"/>
    </source>
</evidence>
<comment type="caution">
    <text evidence="9">The sequence shown here is derived from an EMBL/GenBank/DDBJ whole genome shotgun (WGS) entry which is preliminary data.</text>
</comment>
<dbReference type="AlphaFoldDB" id="A0A5C5XQL8"/>
<evidence type="ECO:0000256" key="2">
    <source>
        <dbReference type="ARBA" id="ARBA00022475"/>
    </source>
</evidence>
<evidence type="ECO:0000256" key="5">
    <source>
        <dbReference type="ARBA" id="ARBA00023136"/>
    </source>
</evidence>
<protein>
    <submittedName>
        <fullName evidence="9">RDD family protein</fullName>
    </submittedName>
</protein>
<dbReference type="Pfam" id="PF06271">
    <property type="entry name" value="RDD"/>
    <property type="match status" value="1"/>
</dbReference>
<keyword evidence="3 7" id="KW-0812">Transmembrane</keyword>
<evidence type="ECO:0000313" key="9">
    <source>
        <dbReference type="EMBL" id="TWT64781.1"/>
    </source>
</evidence>
<sequence length="183" mass="20774">MDTHPSSPLFLRNEMNANPFEPSRDTTSSITPESRSEPAGFGPRFAAYLIDILPISIALAVIYYFLLGFDETWLHYTTSPDDAEARAAFLSQRNQMRDLSFLVYVLYCGVMECSAWQATLGKKLMGIRVTDNQGQPLSVGRSFGRNFAKFLSYIPLGLGFLWMIWSKQKRGWHDMLAKTLVMK</sequence>
<feature type="region of interest" description="Disordered" evidence="6">
    <location>
        <begin position="1"/>
        <end position="38"/>
    </location>
</feature>
<dbReference type="Proteomes" id="UP000318053">
    <property type="component" value="Unassembled WGS sequence"/>
</dbReference>
<comment type="subcellular location">
    <subcellularLocation>
        <location evidence="1">Cell membrane</location>
        <topology evidence="1">Multi-pass membrane protein</topology>
    </subcellularLocation>
</comment>
<feature type="transmembrane region" description="Helical" evidence="7">
    <location>
        <begin position="99"/>
        <end position="118"/>
    </location>
</feature>
<evidence type="ECO:0000256" key="7">
    <source>
        <dbReference type="SAM" id="Phobius"/>
    </source>
</evidence>
<organism evidence="9 10">
    <name type="scientific">Allorhodopirellula solitaria</name>
    <dbReference type="NCBI Taxonomy" id="2527987"/>
    <lineage>
        <taxon>Bacteria</taxon>
        <taxon>Pseudomonadati</taxon>
        <taxon>Planctomycetota</taxon>
        <taxon>Planctomycetia</taxon>
        <taxon>Pirellulales</taxon>
        <taxon>Pirellulaceae</taxon>
        <taxon>Allorhodopirellula</taxon>
    </lineage>
</organism>
<name>A0A5C5XQL8_9BACT</name>
<accession>A0A5C5XQL8</accession>
<evidence type="ECO:0000256" key="1">
    <source>
        <dbReference type="ARBA" id="ARBA00004651"/>
    </source>
</evidence>
<feature type="transmembrane region" description="Helical" evidence="7">
    <location>
        <begin position="147"/>
        <end position="165"/>
    </location>
</feature>
<feature type="domain" description="RDD" evidence="8">
    <location>
        <begin position="39"/>
        <end position="178"/>
    </location>
</feature>
<gene>
    <name evidence="9" type="ORF">CA85_35660</name>
</gene>
<dbReference type="InterPro" id="IPR051791">
    <property type="entry name" value="Pra-immunoreactive"/>
</dbReference>
<proteinExistence type="predicted"/>
<dbReference type="GO" id="GO:0005886">
    <property type="term" value="C:plasma membrane"/>
    <property type="evidence" value="ECO:0007669"/>
    <property type="project" value="UniProtKB-SubCell"/>
</dbReference>
<dbReference type="InterPro" id="IPR010432">
    <property type="entry name" value="RDD"/>
</dbReference>
<keyword evidence="10" id="KW-1185">Reference proteome</keyword>
<dbReference type="OrthoDB" id="9793824at2"/>
<keyword evidence="5 7" id="KW-0472">Membrane</keyword>
<dbReference type="PANTHER" id="PTHR36115:SF4">
    <property type="entry name" value="MEMBRANE PROTEIN"/>
    <property type="match status" value="1"/>
</dbReference>
<evidence type="ECO:0000256" key="6">
    <source>
        <dbReference type="SAM" id="MobiDB-lite"/>
    </source>
</evidence>
<keyword evidence="2" id="KW-1003">Cell membrane</keyword>
<evidence type="ECO:0000256" key="3">
    <source>
        <dbReference type="ARBA" id="ARBA00022692"/>
    </source>
</evidence>
<dbReference type="PANTHER" id="PTHR36115">
    <property type="entry name" value="PROLINE-RICH ANTIGEN HOMOLOG-RELATED"/>
    <property type="match status" value="1"/>
</dbReference>
<evidence type="ECO:0000313" key="10">
    <source>
        <dbReference type="Proteomes" id="UP000318053"/>
    </source>
</evidence>
<dbReference type="EMBL" id="SJPK01000009">
    <property type="protein sequence ID" value="TWT64781.1"/>
    <property type="molecule type" value="Genomic_DNA"/>
</dbReference>
<keyword evidence="4 7" id="KW-1133">Transmembrane helix</keyword>
<feature type="transmembrane region" description="Helical" evidence="7">
    <location>
        <begin position="45"/>
        <end position="66"/>
    </location>
</feature>